<name>R0MME1_NOSB1</name>
<dbReference type="Pfam" id="PF26557">
    <property type="entry name" value="Cullin_AB"/>
    <property type="match status" value="1"/>
</dbReference>
<proteinExistence type="inferred from homology"/>
<dbReference type="PANTHER" id="PTHR11932">
    <property type="entry name" value="CULLIN"/>
    <property type="match status" value="1"/>
</dbReference>
<dbReference type="InterPro" id="IPR016158">
    <property type="entry name" value="Cullin_homology"/>
</dbReference>
<dbReference type="InterPro" id="IPR036388">
    <property type="entry name" value="WH-like_DNA-bd_sf"/>
</dbReference>
<dbReference type="Proteomes" id="UP000016927">
    <property type="component" value="Unassembled WGS sequence"/>
</dbReference>
<dbReference type="GO" id="GO:0051301">
    <property type="term" value="P:cell division"/>
    <property type="evidence" value="ECO:0007669"/>
    <property type="project" value="UniProtKB-KW"/>
</dbReference>
<evidence type="ECO:0000256" key="2">
    <source>
        <dbReference type="SAM" id="MobiDB-lite"/>
    </source>
</evidence>
<dbReference type="SUPFAM" id="SSF75632">
    <property type="entry name" value="Cullin homology domain"/>
    <property type="match status" value="1"/>
</dbReference>
<dbReference type="HOGENOM" id="CLU_453479_0_0_1"/>
<protein>
    <submittedName>
        <fullName evidence="4">Cell division control protein 53</fullName>
    </submittedName>
</protein>
<keyword evidence="4" id="KW-0132">Cell division</keyword>
<dbReference type="InterPro" id="IPR036390">
    <property type="entry name" value="WH_DNA-bd_sf"/>
</dbReference>
<evidence type="ECO:0000313" key="4">
    <source>
        <dbReference type="EMBL" id="EOB14018.1"/>
    </source>
</evidence>
<feature type="domain" description="Cullin family profile" evidence="3">
    <location>
        <begin position="273"/>
        <end position="472"/>
    </location>
</feature>
<dbReference type="InterPro" id="IPR036317">
    <property type="entry name" value="Cullin_homology_sf"/>
</dbReference>
<gene>
    <name evidence="4" type="primary">CDC53</name>
    <name evidence="4" type="ORF">NBO_42g0008</name>
</gene>
<accession>R0MME1</accession>
<dbReference type="VEuPathDB" id="MicrosporidiaDB:NBO_42g0008"/>
<dbReference type="AlphaFoldDB" id="R0MME1"/>
<sequence>MILQDILVTQRKKFILNEVYKILEKHKFPGEVIDTIMDTQSVQYKDGRDGGSEVGDKDDQGNDNQGKDYPSTLNPTTYPSTLNPSTTYPTTTPHNNTTNNPINDFYALYNKKSLKKTYTFSSDTLNEILIIFNNLKVIPHGYEIMKSVLLKFINLRLESYSHLFDRRTETLYLFYSLFKNVVEVGFDNDPGCLKVFEKAFKENYKNLKPSLSSRLIEFSNNIVNLSEERDNDDNIDNLKPYKPMTYPNNQKYNQNNLITNYKEGALFRVFFHLFNLIEDKADFTERYSFELGRRLVKGITDLKKENHLIQIIKKTFGEKSFTCDAIRKSEIMLEDVIQKRNYDVNDRDINKARDKDNNPQFNNTYPPINNSFLLLTQCAWPFEYSPLNLRLPDDFIKITQLEEKRNKKKRLYWLWEYSTVLLEINQKEIRVNFLQFLILNLFNTQKSISKEEIIKFTKITGKTLEWVILSLIRSELIMEIFEEGGGYGNNKNNGHHNNTNQHENQVFYVLSSRPHKNNPYDYFIKENLLKDHEVNRIIYYQSLISRILKKNREIKSNELKGILIKNHTDRFDLDKEEVKKGLKGLIEKGVIEEEGGVLKYVP</sequence>
<dbReference type="EMBL" id="KB908950">
    <property type="protein sequence ID" value="EOB14018.1"/>
    <property type="molecule type" value="Genomic_DNA"/>
</dbReference>
<reference evidence="4 5" key="1">
    <citation type="journal article" date="2013" name="BMC Genomics">
        <title>Comparative genomics of parasitic silkworm microsporidia reveal an association between genome expansion and host adaptation.</title>
        <authorList>
            <person name="Pan G."/>
            <person name="Xu J."/>
            <person name="Li T."/>
            <person name="Xia Q."/>
            <person name="Liu S.L."/>
            <person name="Zhang G."/>
            <person name="Li S."/>
            <person name="Li C."/>
            <person name="Liu H."/>
            <person name="Yang L."/>
            <person name="Liu T."/>
            <person name="Zhang X."/>
            <person name="Wu Z."/>
            <person name="Fan W."/>
            <person name="Dang X."/>
            <person name="Xiang H."/>
            <person name="Tao M."/>
            <person name="Li Y."/>
            <person name="Hu J."/>
            <person name="Li Z."/>
            <person name="Lin L."/>
            <person name="Luo J."/>
            <person name="Geng L."/>
            <person name="Wang L."/>
            <person name="Long M."/>
            <person name="Wan Y."/>
            <person name="He N."/>
            <person name="Zhang Z."/>
            <person name="Lu C."/>
            <person name="Keeling P.J."/>
            <person name="Wang J."/>
            <person name="Xiang Z."/>
            <person name="Zhou Z."/>
        </authorList>
    </citation>
    <scope>NUCLEOTIDE SEQUENCE [LARGE SCALE GENOMIC DNA]</scope>
    <source>
        <strain evidence="5">CQ1 / CVCC 102059</strain>
    </source>
</reference>
<dbReference type="SMART" id="SM00182">
    <property type="entry name" value="CULLIN"/>
    <property type="match status" value="1"/>
</dbReference>
<dbReference type="STRING" id="578461.R0MME1"/>
<evidence type="ECO:0000313" key="5">
    <source>
        <dbReference type="Proteomes" id="UP000016927"/>
    </source>
</evidence>
<evidence type="ECO:0000259" key="3">
    <source>
        <dbReference type="PROSITE" id="PS50069"/>
    </source>
</evidence>
<dbReference type="InterPro" id="IPR045093">
    <property type="entry name" value="Cullin"/>
</dbReference>
<keyword evidence="5" id="KW-1185">Reference proteome</keyword>
<keyword evidence="4" id="KW-0131">Cell cycle</keyword>
<dbReference type="Gene3D" id="3.30.230.130">
    <property type="entry name" value="Cullin, Chain C, Domain 2"/>
    <property type="match status" value="1"/>
</dbReference>
<dbReference type="Gene3D" id="1.10.10.10">
    <property type="entry name" value="Winged helix-like DNA-binding domain superfamily/Winged helix DNA-binding domain"/>
    <property type="match status" value="1"/>
</dbReference>
<dbReference type="OrthoDB" id="5581181at2759"/>
<organism evidence="4 5">
    <name type="scientific">Nosema bombycis (strain CQ1 / CVCC 102059)</name>
    <name type="common">Microsporidian parasite</name>
    <name type="synonym">Pebrine of silkworm</name>
    <dbReference type="NCBI Taxonomy" id="578461"/>
    <lineage>
        <taxon>Eukaryota</taxon>
        <taxon>Fungi</taxon>
        <taxon>Fungi incertae sedis</taxon>
        <taxon>Microsporidia</taxon>
        <taxon>Nosematidae</taxon>
        <taxon>Nosema</taxon>
    </lineage>
</organism>
<dbReference type="PROSITE" id="PS50069">
    <property type="entry name" value="CULLIN_2"/>
    <property type="match status" value="1"/>
</dbReference>
<evidence type="ECO:0000256" key="1">
    <source>
        <dbReference type="PROSITE-ProRule" id="PRU00330"/>
    </source>
</evidence>
<feature type="compositionally biased region" description="Basic and acidic residues" evidence="2">
    <location>
        <begin position="45"/>
        <end position="60"/>
    </location>
</feature>
<dbReference type="SUPFAM" id="SSF46785">
    <property type="entry name" value="Winged helix' DNA-binding domain"/>
    <property type="match status" value="1"/>
</dbReference>
<dbReference type="InterPro" id="IPR059120">
    <property type="entry name" value="Cullin-like_AB"/>
</dbReference>
<feature type="region of interest" description="Disordered" evidence="2">
    <location>
        <begin position="43"/>
        <end position="99"/>
    </location>
</feature>
<comment type="similarity">
    <text evidence="1">Belongs to the cullin family.</text>
</comment>
<feature type="compositionally biased region" description="Low complexity" evidence="2">
    <location>
        <begin position="62"/>
        <end position="99"/>
    </location>
</feature>